<comment type="caution">
    <text evidence="1">The sequence shown here is derived from an EMBL/GenBank/DDBJ whole genome shotgun (WGS) entry which is preliminary data.</text>
</comment>
<dbReference type="EMBL" id="CATNWA010012678">
    <property type="protein sequence ID" value="CAI9563881.1"/>
    <property type="molecule type" value="Genomic_DNA"/>
</dbReference>
<proteinExistence type="predicted"/>
<evidence type="ECO:0000313" key="1">
    <source>
        <dbReference type="EMBL" id="CAI9563881.1"/>
    </source>
</evidence>
<protein>
    <submittedName>
        <fullName evidence="1">Uncharacterized protein</fullName>
    </submittedName>
</protein>
<gene>
    <name evidence="1" type="ORF">SPARVUS_LOCUS5824308</name>
</gene>
<accession>A0ABN9CXP6</accession>
<organism evidence="1 2">
    <name type="scientific">Staurois parvus</name>
    <dbReference type="NCBI Taxonomy" id="386267"/>
    <lineage>
        <taxon>Eukaryota</taxon>
        <taxon>Metazoa</taxon>
        <taxon>Chordata</taxon>
        <taxon>Craniata</taxon>
        <taxon>Vertebrata</taxon>
        <taxon>Euteleostomi</taxon>
        <taxon>Amphibia</taxon>
        <taxon>Batrachia</taxon>
        <taxon>Anura</taxon>
        <taxon>Neobatrachia</taxon>
        <taxon>Ranoidea</taxon>
        <taxon>Ranidae</taxon>
        <taxon>Staurois</taxon>
    </lineage>
</organism>
<evidence type="ECO:0000313" key="2">
    <source>
        <dbReference type="Proteomes" id="UP001162483"/>
    </source>
</evidence>
<reference evidence="1" key="1">
    <citation type="submission" date="2023-05" db="EMBL/GenBank/DDBJ databases">
        <authorList>
            <person name="Stuckert A."/>
        </authorList>
    </citation>
    <scope>NUCLEOTIDE SEQUENCE</scope>
</reference>
<sequence length="48" mass="5079">MMKRAEEGGRQWLLLTKGGLTTHGAPGAIGDHGAPCPCLHSKHTQKSL</sequence>
<name>A0ABN9CXP6_9NEOB</name>
<dbReference type="Proteomes" id="UP001162483">
    <property type="component" value="Unassembled WGS sequence"/>
</dbReference>
<keyword evidence="2" id="KW-1185">Reference proteome</keyword>